<sequence length="254" mass="27359">MKNVIFHIFKSCLFFCFIFCLSTSVSYAQIGDETGTSDCNGCFDVEPDNEPPCISCELPPMGPSLPEDELPSGGDINPSGDDNGGGYDDGGGSDDGGGYDDGSGYDDGGGYSDDYCANNYDPCYCYGDCGGDSNPTDPEDPCPTPDCDPQTQRVAPSGCDCQDLPKKQWYTDNDGDKYHGKFEWSILRPNGTGWIQVSSKGQDCDDNNKKVHEANKSLGNFTIYQDTRQPGQTDTGTESPDYHEGDLTVDSMVA</sequence>
<name>A0A4S1DR78_9FLAO</name>
<dbReference type="OrthoDB" id="10019400at2"/>
<keyword evidence="4" id="KW-1185">Reference proteome</keyword>
<feature type="compositionally biased region" description="Gly residues" evidence="1">
    <location>
        <begin position="82"/>
        <end position="104"/>
    </location>
</feature>
<dbReference type="Proteomes" id="UP000307602">
    <property type="component" value="Unassembled WGS sequence"/>
</dbReference>
<comment type="caution">
    <text evidence="3">The sequence shown here is derived from an EMBL/GenBank/DDBJ whole genome shotgun (WGS) entry which is preliminary data.</text>
</comment>
<evidence type="ECO:0000256" key="1">
    <source>
        <dbReference type="SAM" id="MobiDB-lite"/>
    </source>
</evidence>
<dbReference type="AlphaFoldDB" id="A0A4S1DR78"/>
<evidence type="ECO:0000313" key="4">
    <source>
        <dbReference type="Proteomes" id="UP000307602"/>
    </source>
</evidence>
<keyword evidence="2" id="KW-0732">Signal</keyword>
<proteinExistence type="predicted"/>
<feature type="chain" id="PRO_5020349179" evidence="2">
    <location>
        <begin position="29"/>
        <end position="254"/>
    </location>
</feature>
<feature type="region of interest" description="Disordered" evidence="1">
    <location>
        <begin position="136"/>
        <end position="159"/>
    </location>
</feature>
<organism evidence="3 4">
    <name type="scientific">Flavivirga rizhaonensis</name>
    <dbReference type="NCBI Taxonomy" id="2559571"/>
    <lineage>
        <taxon>Bacteria</taxon>
        <taxon>Pseudomonadati</taxon>
        <taxon>Bacteroidota</taxon>
        <taxon>Flavobacteriia</taxon>
        <taxon>Flavobacteriales</taxon>
        <taxon>Flavobacteriaceae</taxon>
        <taxon>Flavivirga</taxon>
    </lineage>
</organism>
<reference evidence="3 4" key="1">
    <citation type="submission" date="2019-04" db="EMBL/GenBank/DDBJ databases">
        <authorList>
            <person name="Liu A."/>
        </authorList>
    </citation>
    <scope>NUCLEOTIDE SEQUENCE [LARGE SCALE GENOMIC DNA]</scope>
    <source>
        <strain evidence="3 4">RZ03</strain>
    </source>
</reference>
<evidence type="ECO:0000256" key="2">
    <source>
        <dbReference type="SAM" id="SignalP"/>
    </source>
</evidence>
<feature type="region of interest" description="Disordered" evidence="1">
    <location>
        <begin position="220"/>
        <end position="254"/>
    </location>
</feature>
<dbReference type="EMBL" id="SRSO01000045">
    <property type="protein sequence ID" value="TGV00391.1"/>
    <property type="molecule type" value="Genomic_DNA"/>
</dbReference>
<evidence type="ECO:0000313" key="3">
    <source>
        <dbReference type="EMBL" id="TGV00391.1"/>
    </source>
</evidence>
<dbReference type="RefSeq" id="WP_135878961.1">
    <property type="nucleotide sequence ID" value="NZ_SRSO01000045.1"/>
</dbReference>
<feature type="region of interest" description="Disordered" evidence="1">
    <location>
        <begin position="55"/>
        <end position="104"/>
    </location>
</feature>
<gene>
    <name evidence="3" type="ORF">EM932_19895</name>
</gene>
<protein>
    <submittedName>
        <fullName evidence="3">Uncharacterized protein</fullName>
    </submittedName>
</protein>
<feature type="compositionally biased region" description="Polar residues" evidence="1">
    <location>
        <begin position="220"/>
        <end position="238"/>
    </location>
</feature>
<feature type="signal peptide" evidence="2">
    <location>
        <begin position="1"/>
        <end position="28"/>
    </location>
</feature>
<accession>A0A4S1DR78</accession>